<proteinExistence type="predicted"/>
<evidence type="ECO:0000256" key="1">
    <source>
        <dbReference type="SAM" id="MobiDB-lite"/>
    </source>
</evidence>
<feature type="region of interest" description="Disordered" evidence="1">
    <location>
        <begin position="49"/>
        <end position="74"/>
    </location>
</feature>
<name>A0ABS7QCT0_9ACTN</name>
<dbReference type="RefSeq" id="WP_222966580.1">
    <property type="nucleotide sequence ID" value="NZ_JAINZZ010000039.1"/>
</dbReference>
<dbReference type="Proteomes" id="UP000778578">
    <property type="component" value="Unassembled WGS sequence"/>
</dbReference>
<sequence length="74" mass="7659">MSSTITAGVNRLRRALGTAVSWSPHAPAVATGPADLDLPLALAAGLAPAPRAPEVSAARARHRTARRRAATVRR</sequence>
<accession>A0ABS7QCT0</accession>
<evidence type="ECO:0000313" key="2">
    <source>
        <dbReference type="EMBL" id="MBY8880963.1"/>
    </source>
</evidence>
<comment type="caution">
    <text evidence="2">The sequence shown here is derived from an EMBL/GenBank/DDBJ whole genome shotgun (WGS) entry which is preliminary data.</text>
</comment>
<gene>
    <name evidence="2" type="ORF">K7862_25475</name>
</gene>
<evidence type="ECO:0000313" key="3">
    <source>
        <dbReference type="Proteomes" id="UP000778578"/>
    </source>
</evidence>
<organism evidence="2 3">
    <name type="scientific">Actinacidiphila acidipaludis</name>
    <dbReference type="NCBI Taxonomy" id="2873382"/>
    <lineage>
        <taxon>Bacteria</taxon>
        <taxon>Bacillati</taxon>
        <taxon>Actinomycetota</taxon>
        <taxon>Actinomycetes</taxon>
        <taxon>Kitasatosporales</taxon>
        <taxon>Streptomycetaceae</taxon>
        <taxon>Actinacidiphila</taxon>
    </lineage>
</organism>
<feature type="compositionally biased region" description="Basic residues" evidence="1">
    <location>
        <begin position="59"/>
        <end position="74"/>
    </location>
</feature>
<reference evidence="2 3" key="1">
    <citation type="submission" date="2021-08" db="EMBL/GenBank/DDBJ databases">
        <title>WGS of actinomycetes from Thailand.</title>
        <authorList>
            <person name="Thawai C."/>
        </authorList>
    </citation>
    <scope>NUCLEOTIDE SEQUENCE [LARGE SCALE GENOMIC DNA]</scope>
    <source>
        <strain evidence="2 3">PLK6-54</strain>
    </source>
</reference>
<protein>
    <submittedName>
        <fullName evidence="2">Uncharacterized protein</fullName>
    </submittedName>
</protein>
<keyword evidence="3" id="KW-1185">Reference proteome</keyword>
<dbReference type="EMBL" id="JAINZZ010000039">
    <property type="protein sequence ID" value="MBY8880963.1"/>
    <property type="molecule type" value="Genomic_DNA"/>
</dbReference>